<dbReference type="GO" id="GO:0005975">
    <property type="term" value="P:carbohydrate metabolic process"/>
    <property type="evidence" value="ECO:0007669"/>
    <property type="project" value="InterPro"/>
</dbReference>
<dbReference type="Gene3D" id="1.50.10.10">
    <property type="match status" value="1"/>
</dbReference>
<dbReference type="InterPro" id="IPR008928">
    <property type="entry name" value="6-hairpin_glycosidase_sf"/>
</dbReference>
<dbReference type="PIRSF" id="PIRSF007663">
    <property type="entry name" value="UCP007663"/>
    <property type="match status" value="1"/>
</dbReference>
<dbReference type="AlphaFoldDB" id="A0A6B8RXM9"/>
<dbReference type="InterPro" id="IPR016518">
    <property type="entry name" value="Alpha-L-fucosidase"/>
</dbReference>
<dbReference type="InterPro" id="IPR012341">
    <property type="entry name" value="6hp_glycosidase-like_sf"/>
</dbReference>
<dbReference type="SUPFAM" id="SSF48208">
    <property type="entry name" value="Six-hairpin glycosidases"/>
    <property type="match status" value="1"/>
</dbReference>
<dbReference type="OrthoDB" id="9802600at2"/>
<dbReference type="PANTHER" id="PTHR31084:SF0">
    <property type="entry name" value="ALPHA-L-FUCOSIDASE 2"/>
    <property type="match status" value="1"/>
</dbReference>
<dbReference type="KEGG" id="ppsc:EHS13_29685"/>
<dbReference type="InterPro" id="IPR054363">
    <property type="entry name" value="GH95_cat"/>
</dbReference>
<dbReference type="PANTHER" id="PTHR31084">
    <property type="entry name" value="ALPHA-L-FUCOSIDASE 2"/>
    <property type="match status" value="1"/>
</dbReference>
<dbReference type="EMBL" id="CP034235">
    <property type="protein sequence ID" value="QGR00306.1"/>
    <property type="molecule type" value="Genomic_DNA"/>
</dbReference>
<evidence type="ECO:0000259" key="2">
    <source>
        <dbReference type="Pfam" id="PF22124"/>
    </source>
</evidence>
<dbReference type="Proteomes" id="UP000426246">
    <property type="component" value="Chromosome"/>
</dbReference>
<keyword evidence="4" id="KW-1185">Reference proteome</keyword>
<protein>
    <submittedName>
        <fullName evidence="3">Glycoside hydrolase family 95 protein</fullName>
    </submittedName>
</protein>
<sequence>MYPSSFWGAKWKEAIPVGNGVVGASVYGGVYKETVLLNHADLWTQGITAELPDVSDKLRSTRELLAQGKAEVADHVIAQSLKDAGYNAEHALPLPLGDLHIIMDQSKGFEDYSRTLDMETGEVSVSWLEGRIRYERVLFVSRSDDVIIYELSCSEPDHISCILKFDVHGNGEPEQFKTALERSLSESKQSYGEDNYLYYAVKNDNGMDFGAVARVELDGGSITNKNGSLQIQEANRVLIYIRLFVNGARQECWQELKSGLNSMTSDYFTLLERHASEHSRLFHAMKFNLHAPDRDRYNEEYLMDAYKGKQSLALMEKMWSFGRHLLISSTREGGQPCHLYGLWCGEYNALWAFHMVNLNLQMIYWQALSGNMPELLLPVFDYMEDKLEDFRTNAKRLFGCRGIFVPAPTTPESGLLKITYPHIIHWISGAGWIAQFYVKYYQYTLDEDFLRQRTLPFLYETALFYEDYFTIGEDGFIVISPSISPENTPSNYVKQSNLDGYESGGVMETTMNATMDYAVAKEVWTSLVNLAPIAGMYGDEVAKWNEMLARIPAYQTNEDGAIREWMHPGFDDNDQHRHLAHIYPLFPGSEIDMDSPPGQYNPFVKAVDNRANDRTLREQCAWSFMYIANAYARMGKGEEVIKSFEKLSKANLLSNLFTLCNDWRDMGLTFEMPAAPFQIDANMGWCAVVQEMLVLSSPGKIRVLHALPQSWSQGKAGPMLAHGSIEVTLEWDLSNKEAQVELCATKIDQTIELIVGDQRTKIELKAQIPSVFKYEL</sequence>
<dbReference type="InterPro" id="IPR027414">
    <property type="entry name" value="GH95_N_dom"/>
</dbReference>
<accession>A0A6B8RXM9</accession>
<dbReference type="Pfam" id="PF14498">
    <property type="entry name" value="Glyco_hyd_65N_2"/>
    <property type="match status" value="1"/>
</dbReference>
<gene>
    <name evidence="3" type="ORF">EHS13_29685</name>
</gene>
<organism evidence="3 4">
    <name type="scientific">Paenibacillus psychroresistens</name>
    <dbReference type="NCBI Taxonomy" id="1778678"/>
    <lineage>
        <taxon>Bacteria</taxon>
        <taxon>Bacillati</taxon>
        <taxon>Bacillota</taxon>
        <taxon>Bacilli</taxon>
        <taxon>Bacillales</taxon>
        <taxon>Paenibacillaceae</taxon>
        <taxon>Paenibacillus</taxon>
    </lineage>
</organism>
<dbReference type="GO" id="GO:0004560">
    <property type="term" value="F:alpha-L-fucosidase activity"/>
    <property type="evidence" value="ECO:0007669"/>
    <property type="project" value="InterPro"/>
</dbReference>
<name>A0A6B8RXM9_9BACL</name>
<reference evidence="4" key="1">
    <citation type="submission" date="2018-11" db="EMBL/GenBank/DDBJ databases">
        <title>Complete genome sequence of Paenibacillus sp. ML311-T8.</title>
        <authorList>
            <person name="Nam Y.-D."/>
            <person name="Kang J."/>
            <person name="Chung W.-H."/>
            <person name="Park Y.S."/>
        </authorList>
    </citation>
    <scope>NUCLEOTIDE SEQUENCE [LARGE SCALE GENOMIC DNA]</scope>
    <source>
        <strain evidence="4">ML311-T8</strain>
    </source>
</reference>
<evidence type="ECO:0000259" key="1">
    <source>
        <dbReference type="Pfam" id="PF14498"/>
    </source>
</evidence>
<feature type="domain" description="Glycosyl hydrolase family 95 catalytic" evidence="2">
    <location>
        <begin position="267"/>
        <end position="693"/>
    </location>
</feature>
<keyword evidence="3" id="KW-0378">Hydrolase</keyword>
<feature type="domain" description="Glycosyl hydrolase family 95 N-terminal" evidence="1">
    <location>
        <begin position="9"/>
        <end position="242"/>
    </location>
</feature>
<proteinExistence type="predicted"/>
<evidence type="ECO:0000313" key="4">
    <source>
        <dbReference type="Proteomes" id="UP000426246"/>
    </source>
</evidence>
<dbReference type="Pfam" id="PF22124">
    <property type="entry name" value="Glyco_hydro_95_cat"/>
    <property type="match status" value="1"/>
</dbReference>
<evidence type="ECO:0000313" key="3">
    <source>
        <dbReference type="EMBL" id="QGR00306.1"/>
    </source>
</evidence>